<feature type="transmembrane region" description="Helical" evidence="1">
    <location>
        <begin position="20"/>
        <end position="39"/>
    </location>
</feature>
<evidence type="ECO:0000313" key="2">
    <source>
        <dbReference type="EMBL" id="KAJ6393646.1"/>
    </source>
</evidence>
<keyword evidence="1" id="KW-0472">Membrane</keyword>
<feature type="transmembrane region" description="Helical" evidence="1">
    <location>
        <begin position="60"/>
        <end position="79"/>
    </location>
</feature>
<organism evidence="2 3">
    <name type="scientific">Salix suchowensis</name>
    <dbReference type="NCBI Taxonomy" id="1278906"/>
    <lineage>
        <taxon>Eukaryota</taxon>
        <taxon>Viridiplantae</taxon>
        <taxon>Streptophyta</taxon>
        <taxon>Embryophyta</taxon>
        <taxon>Tracheophyta</taxon>
        <taxon>Spermatophyta</taxon>
        <taxon>Magnoliopsida</taxon>
        <taxon>eudicotyledons</taxon>
        <taxon>Gunneridae</taxon>
        <taxon>Pentapetalae</taxon>
        <taxon>rosids</taxon>
        <taxon>fabids</taxon>
        <taxon>Malpighiales</taxon>
        <taxon>Salicaceae</taxon>
        <taxon>Saliceae</taxon>
        <taxon>Salix</taxon>
    </lineage>
</organism>
<gene>
    <name evidence="2" type="ORF">OIU77_022974</name>
</gene>
<reference evidence="2" key="1">
    <citation type="submission" date="2022-10" db="EMBL/GenBank/DDBJ databases">
        <authorList>
            <person name="Hyden B.L."/>
            <person name="Feng K."/>
            <person name="Yates T."/>
            <person name="Jawdy S."/>
            <person name="Smart L.B."/>
            <person name="Muchero W."/>
        </authorList>
    </citation>
    <scope>NUCLEOTIDE SEQUENCE</scope>
    <source>
        <tissue evidence="2">Shoot tip</tissue>
    </source>
</reference>
<dbReference type="Proteomes" id="UP001141253">
    <property type="component" value="Chromosome 1"/>
</dbReference>
<reference evidence="2" key="2">
    <citation type="journal article" date="2023" name="Int. J. Mol. Sci.">
        <title>De Novo Assembly and Annotation of 11 Diverse Shrub Willow (Salix) Genomes Reveals Novel Gene Organization in Sex-Linked Regions.</title>
        <authorList>
            <person name="Hyden B."/>
            <person name="Feng K."/>
            <person name="Yates T.B."/>
            <person name="Jawdy S."/>
            <person name="Cereghino C."/>
            <person name="Smart L.B."/>
            <person name="Muchero W."/>
        </authorList>
    </citation>
    <scope>NUCLEOTIDE SEQUENCE</scope>
    <source>
        <tissue evidence="2">Shoot tip</tissue>
    </source>
</reference>
<keyword evidence="1" id="KW-0812">Transmembrane</keyword>
<sequence length="106" mass="12178">MCDAKALQDGRLLDLPLSMAFYKLLLGQVARLLNQFILLRSFYYTLSKTDDDGRLNRSGFLLLLCGILLQFFAFFLWPLCRKFDSQVPLVRDGEAELEAERQIGGR</sequence>
<comment type="caution">
    <text evidence="2">The sequence shown here is derived from an EMBL/GenBank/DDBJ whole genome shotgun (WGS) entry which is preliminary data.</text>
</comment>
<protein>
    <submittedName>
        <fullName evidence="2">Uncharacterized protein</fullName>
    </submittedName>
</protein>
<name>A0ABQ9C271_9ROSI</name>
<keyword evidence="3" id="KW-1185">Reference proteome</keyword>
<accession>A0ABQ9C271</accession>
<dbReference type="Gene3D" id="3.90.1750.10">
    <property type="entry name" value="Hect, E3 ligase catalytic domains"/>
    <property type="match status" value="1"/>
</dbReference>
<keyword evidence="1" id="KW-1133">Transmembrane helix</keyword>
<proteinExistence type="predicted"/>
<evidence type="ECO:0000256" key="1">
    <source>
        <dbReference type="SAM" id="Phobius"/>
    </source>
</evidence>
<evidence type="ECO:0000313" key="3">
    <source>
        <dbReference type="Proteomes" id="UP001141253"/>
    </source>
</evidence>
<dbReference type="EMBL" id="JAPFFI010000005">
    <property type="protein sequence ID" value="KAJ6393646.1"/>
    <property type="molecule type" value="Genomic_DNA"/>
</dbReference>